<dbReference type="PANTHER" id="PTHR22807:SF16">
    <property type="entry name" value="SAM-DEPENDENT MTASE RSMB_NOP-TYPE DOMAIN-CONTAINING PROTEIN"/>
    <property type="match status" value="1"/>
</dbReference>
<evidence type="ECO:0000256" key="2">
    <source>
        <dbReference type="ARBA" id="ARBA00022679"/>
    </source>
</evidence>
<dbReference type="InterPro" id="IPR029063">
    <property type="entry name" value="SAM-dependent_MTases_sf"/>
</dbReference>
<feature type="domain" description="SAM-dependent MTase RsmB/NOP-type" evidence="7">
    <location>
        <begin position="53"/>
        <end position="453"/>
    </location>
</feature>
<feature type="binding site" evidence="5">
    <location>
        <position position="311"/>
    </location>
    <ligand>
        <name>S-adenosyl-L-methionine</name>
        <dbReference type="ChEBI" id="CHEBI:59789"/>
    </ligand>
</feature>
<dbReference type="OrthoDB" id="6093671at2759"/>
<dbReference type="GO" id="GO:0003723">
    <property type="term" value="F:RNA binding"/>
    <property type="evidence" value="ECO:0007669"/>
    <property type="project" value="UniProtKB-UniRule"/>
</dbReference>
<dbReference type="GO" id="GO:0008173">
    <property type="term" value="F:RNA methyltransferase activity"/>
    <property type="evidence" value="ECO:0007669"/>
    <property type="project" value="InterPro"/>
</dbReference>
<dbReference type="PRINTS" id="PR02008">
    <property type="entry name" value="RCMTFAMILY"/>
</dbReference>
<dbReference type="EMBL" id="JANBPU010000049">
    <property type="protein sequence ID" value="KAJ1918288.1"/>
    <property type="molecule type" value="Genomic_DNA"/>
</dbReference>
<gene>
    <name evidence="8" type="ORF">H4219_002685</name>
</gene>
<evidence type="ECO:0000313" key="8">
    <source>
        <dbReference type="EMBL" id="KAJ1918288.1"/>
    </source>
</evidence>
<feature type="compositionally biased region" description="Polar residues" evidence="6">
    <location>
        <begin position="1"/>
        <end position="21"/>
    </location>
</feature>
<comment type="caution">
    <text evidence="8">The sequence shown here is derived from an EMBL/GenBank/DDBJ whole genome shotgun (WGS) entry which is preliminary data.</text>
</comment>
<dbReference type="InterPro" id="IPR023267">
    <property type="entry name" value="RCMT"/>
</dbReference>
<keyword evidence="3 5" id="KW-0949">S-adenosyl-L-methionine</keyword>
<dbReference type="Proteomes" id="UP001150538">
    <property type="component" value="Unassembled WGS sequence"/>
</dbReference>
<dbReference type="AlphaFoldDB" id="A0A9W8A1W4"/>
<proteinExistence type="inferred from homology"/>
<sequence length="456" mass="52237">MSETSSDTNYTNKRLKTSSSETTRHDDDEDQNWVNNLPEPFVRFLRENDISIEIYQTHENLPRYARIVQYHPDHYTKEYAQKIVKGLRDQMKCGVELVQSFPSFLKLDHNCGPLSQSQVYLDCNVLGMSLSSAIPVYALDIQPNDHILDLCSAPGTKMLLMCESLIKAWREQSPLPYKEPKSHLDCADEYGNGTVTAVEIEKHRAESCRSRIKKANFVVSSRVRLYNTDGTRFNVPPPNKDWWDVKAMRRWKEEGRELSKDKDTKRLPGSKAINSFVKSTNISQLPWYSPKPLRSEFSLGNNGLYDKVIVDAECTHDASLPHIKKYKDWGWDKLATQVVNPDRIKEICNLQIRLLENGWRLLAPGGIIVYSTCTFAAAQNEQIVWWFLKRHPKEAVLEPIPCVENIPYMMPKLPPGIDPDDASGVLGKLKHCVRLDPRVSDTKGMFVARIRKVSTD</sequence>
<dbReference type="PROSITE" id="PS51686">
    <property type="entry name" value="SAM_MT_RSMB_NOP"/>
    <property type="match status" value="1"/>
</dbReference>
<evidence type="ECO:0000256" key="3">
    <source>
        <dbReference type="ARBA" id="ARBA00022691"/>
    </source>
</evidence>
<evidence type="ECO:0000256" key="1">
    <source>
        <dbReference type="ARBA" id="ARBA00022603"/>
    </source>
</evidence>
<dbReference type="InterPro" id="IPR049560">
    <property type="entry name" value="MeTrfase_RsmB-F_NOP2_cat"/>
</dbReference>
<feature type="binding site" evidence="5">
    <location>
        <position position="199"/>
    </location>
    <ligand>
        <name>S-adenosyl-L-methionine</name>
        <dbReference type="ChEBI" id="CHEBI:59789"/>
    </ligand>
</feature>
<comment type="caution">
    <text evidence="5">Lacks conserved residue(s) required for the propagation of feature annotation.</text>
</comment>
<accession>A0A9W8A1W4</accession>
<feature type="binding site" evidence="5">
    <location>
        <position position="229"/>
    </location>
    <ligand>
        <name>S-adenosyl-L-methionine</name>
        <dbReference type="ChEBI" id="CHEBI:59789"/>
    </ligand>
</feature>
<organism evidence="8 9">
    <name type="scientific">Mycoemilia scoparia</name>
    <dbReference type="NCBI Taxonomy" id="417184"/>
    <lineage>
        <taxon>Eukaryota</taxon>
        <taxon>Fungi</taxon>
        <taxon>Fungi incertae sedis</taxon>
        <taxon>Zoopagomycota</taxon>
        <taxon>Kickxellomycotina</taxon>
        <taxon>Kickxellomycetes</taxon>
        <taxon>Kickxellales</taxon>
        <taxon>Kickxellaceae</taxon>
        <taxon>Mycoemilia</taxon>
    </lineage>
</organism>
<dbReference type="PANTHER" id="PTHR22807">
    <property type="entry name" value="NOP2 YEAST -RELATED NOL1/NOP2/FMU SUN DOMAIN-CONTAINING"/>
    <property type="match status" value="1"/>
</dbReference>
<evidence type="ECO:0000256" key="4">
    <source>
        <dbReference type="ARBA" id="ARBA00022884"/>
    </source>
</evidence>
<evidence type="ECO:0000313" key="9">
    <source>
        <dbReference type="Proteomes" id="UP001150538"/>
    </source>
</evidence>
<keyword evidence="9" id="KW-1185">Reference proteome</keyword>
<feature type="region of interest" description="Disordered" evidence="6">
    <location>
        <begin position="1"/>
        <end position="32"/>
    </location>
</feature>
<evidence type="ECO:0000259" key="7">
    <source>
        <dbReference type="PROSITE" id="PS51686"/>
    </source>
</evidence>
<keyword evidence="4 5" id="KW-0694">RNA-binding</keyword>
<keyword evidence="2 5" id="KW-0808">Transferase</keyword>
<dbReference type="Gene3D" id="3.40.50.150">
    <property type="entry name" value="Vaccinia Virus protein VP39"/>
    <property type="match status" value="1"/>
</dbReference>
<dbReference type="SUPFAM" id="SSF53335">
    <property type="entry name" value="S-adenosyl-L-methionine-dependent methyltransferases"/>
    <property type="match status" value="1"/>
</dbReference>
<dbReference type="Pfam" id="PF01189">
    <property type="entry name" value="Methyltr_RsmB-F"/>
    <property type="match status" value="1"/>
</dbReference>
<dbReference type="InterPro" id="IPR001678">
    <property type="entry name" value="MeTrfase_RsmB-F_NOP2_dom"/>
</dbReference>
<keyword evidence="1 5" id="KW-0489">Methyltransferase</keyword>
<feature type="active site" description="Nucleophile" evidence="5">
    <location>
        <position position="373"/>
    </location>
</feature>
<name>A0A9W8A1W4_9FUNG</name>
<dbReference type="GO" id="GO:0001510">
    <property type="term" value="P:RNA methylation"/>
    <property type="evidence" value="ECO:0007669"/>
    <property type="project" value="InterPro"/>
</dbReference>
<comment type="similarity">
    <text evidence="5">Belongs to the class I-like SAM-binding methyltransferase superfamily. RsmB/NOP family.</text>
</comment>
<dbReference type="InterPro" id="IPR023269">
    <property type="entry name" value="RCMT_subfamily_9"/>
</dbReference>
<evidence type="ECO:0000256" key="5">
    <source>
        <dbReference type="PROSITE-ProRule" id="PRU01023"/>
    </source>
</evidence>
<evidence type="ECO:0000256" key="6">
    <source>
        <dbReference type="SAM" id="MobiDB-lite"/>
    </source>
</evidence>
<dbReference type="PRINTS" id="PR02010">
    <property type="entry name" value="RCMT9"/>
</dbReference>
<reference evidence="8" key="1">
    <citation type="submission" date="2022-07" db="EMBL/GenBank/DDBJ databases">
        <title>Phylogenomic reconstructions and comparative analyses of Kickxellomycotina fungi.</title>
        <authorList>
            <person name="Reynolds N.K."/>
            <person name="Stajich J.E."/>
            <person name="Barry K."/>
            <person name="Grigoriev I.V."/>
            <person name="Crous P."/>
            <person name="Smith M.E."/>
        </authorList>
    </citation>
    <scope>NUCLEOTIDE SEQUENCE</scope>
    <source>
        <strain evidence="8">NBRC 100468</strain>
    </source>
</reference>
<protein>
    <recommendedName>
        <fullName evidence="7">SAM-dependent MTase RsmB/NOP-type domain-containing protein</fullName>
    </recommendedName>
</protein>